<protein>
    <submittedName>
        <fullName evidence="1">Uncharacterized protein</fullName>
    </submittedName>
</protein>
<keyword evidence="2" id="KW-1185">Reference proteome</keyword>
<proteinExistence type="predicted"/>
<reference evidence="1 2" key="1">
    <citation type="submission" date="2016-11" db="EMBL/GenBank/DDBJ databases">
        <authorList>
            <person name="Jaros S."/>
            <person name="Januszkiewicz K."/>
            <person name="Wedrychowicz H."/>
        </authorList>
    </citation>
    <scope>NUCLEOTIDE SEQUENCE [LARGE SCALE GENOMIC DNA]</scope>
    <source>
        <strain evidence="1 2">DSM 18899</strain>
    </source>
</reference>
<organism evidence="1 2">
    <name type="scientific">Chitinimonas taiwanensis DSM 18899</name>
    <dbReference type="NCBI Taxonomy" id="1121279"/>
    <lineage>
        <taxon>Bacteria</taxon>
        <taxon>Pseudomonadati</taxon>
        <taxon>Pseudomonadota</taxon>
        <taxon>Betaproteobacteria</taxon>
        <taxon>Neisseriales</taxon>
        <taxon>Chitinibacteraceae</taxon>
        <taxon>Chitinimonas</taxon>
    </lineage>
</organism>
<dbReference type="Proteomes" id="UP000186513">
    <property type="component" value="Unassembled WGS sequence"/>
</dbReference>
<dbReference type="AlphaFoldDB" id="A0A1K2HLC2"/>
<dbReference type="OrthoDB" id="5886871at2"/>
<gene>
    <name evidence="1" type="ORF">SAMN02745887_02521</name>
</gene>
<evidence type="ECO:0000313" key="1">
    <source>
        <dbReference type="EMBL" id="SFZ77612.1"/>
    </source>
</evidence>
<dbReference type="EMBL" id="FPKR01000009">
    <property type="protein sequence ID" value="SFZ77612.1"/>
    <property type="molecule type" value="Genomic_DNA"/>
</dbReference>
<dbReference type="RefSeq" id="WP_072429022.1">
    <property type="nucleotide sequence ID" value="NZ_FPKR01000009.1"/>
</dbReference>
<sequence>MSKHLLCQDCLAISEPSSNENATCSCGGDLCGCLTCANDAEKLLSGERDYRRLHLEAPIDLSHWSASSGIRALQAA</sequence>
<accession>A0A1K2HLC2</accession>
<dbReference type="STRING" id="1121279.SAMN02745887_02521"/>
<name>A0A1K2HLC2_9NEIS</name>
<evidence type="ECO:0000313" key="2">
    <source>
        <dbReference type="Proteomes" id="UP000186513"/>
    </source>
</evidence>